<dbReference type="Proteomes" id="UP000580051">
    <property type="component" value="Unassembled WGS sequence"/>
</dbReference>
<dbReference type="AlphaFoldDB" id="A0A6V8NKZ0"/>
<gene>
    <name evidence="1" type="ORF">HKBW3S06_00155</name>
</gene>
<comment type="caution">
    <text evidence="1">The sequence shown here is derived from an EMBL/GenBank/DDBJ whole genome shotgun (WGS) entry which is preliminary data.</text>
</comment>
<evidence type="ECO:0000313" key="1">
    <source>
        <dbReference type="EMBL" id="GFP20928.1"/>
    </source>
</evidence>
<protein>
    <submittedName>
        <fullName evidence="1">Uncharacterized protein</fullName>
    </submittedName>
</protein>
<proteinExistence type="predicted"/>
<name>A0A6V8NKZ0_9ACTN</name>
<organism evidence="1 2">
    <name type="scientific">Candidatus Hakubella thermalkaliphila</name>
    <dbReference type="NCBI Taxonomy" id="2754717"/>
    <lineage>
        <taxon>Bacteria</taxon>
        <taxon>Bacillati</taxon>
        <taxon>Actinomycetota</taxon>
        <taxon>Actinomycetota incertae sedis</taxon>
        <taxon>Candidatus Hakubellales</taxon>
        <taxon>Candidatus Hakubellaceae</taxon>
        <taxon>Candidatus Hakubella</taxon>
    </lineage>
</organism>
<evidence type="ECO:0000313" key="2">
    <source>
        <dbReference type="Proteomes" id="UP000580051"/>
    </source>
</evidence>
<sequence length="45" mass="5487">MWEDTSWLGKCLFSIYFDEEHKVLYTISVDWLQTMDLAKEKHCVF</sequence>
<accession>A0A6V8NKZ0</accession>
<reference evidence="1 2" key="1">
    <citation type="journal article" date="2020" name="Front. Microbiol.">
        <title>Single-cell genomics of novel Actinobacteria with the Wood-Ljungdahl pathway discovered in a serpentinizing system.</title>
        <authorList>
            <person name="Merino N."/>
            <person name="Kawai M."/>
            <person name="Boyd E.S."/>
            <person name="Colman D.R."/>
            <person name="McGlynn S.E."/>
            <person name="Nealson K.H."/>
            <person name="Kurokawa K."/>
            <person name="Hongoh Y."/>
        </authorList>
    </citation>
    <scope>NUCLEOTIDE SEQUENCE [LARGE SCALE GENOMIC DNA]</scope>
    <source>
        <strain evidence="1 2">S06</strain>
    </source>
</reference>
<dbReference type="EMBL" id="BLRV01000008">
    <property type="protein sequence ID" value="GFP20928.1"/>
    <property type="molecule type" value="Genomic_DNA"/>
</dbReference>